<proteinExistence type="predicted"/>
<name>A0A8C5RF40_LATLA</name>
<dbReference type="AlphaFoldDB" id="A0A8C5RF40"/>
<organism evidence="1 2">
    <name type="scientific">Laticauda laticaudata</name>
    <name type="common">Blue-ringed sea krait</name>
    <name type="synonym">Blue-lipped sea krait</name>
    <dbReference type="NCBI Taxonomy" id="8630"/>
    <lineage>
        <taxon>Eukaryota</taxon>
        <taxon>Metazoa</taxon>
        <taxon>Chordata</taxon>
        <taxon>Craniata</taxon>
        <taxon>Vertebrata</taxon>
        <taxon>Euteleostomi</taxon>
        <taxon>Lepidosauria</taxon>
        <taxon>Squamata</taxon>
        <taxon>Bifurcata</taxon>
        <taxon>Unidentata</taxon>
        <taxon>Episquamata</taxon>
        <taxon>Toxicofera</taxon>
        <taxon>Serpentes</taxon>
        <taxon>Colubroidea</taxon>
        <taxon>Elapidae</taxon>
        <taxon>Laticaudinae</taxon>
        <taxon>Laticauda</taxon>
    </lineage>
</organism>
<evidence type="ECO:0000313" key="2">
    <source>
        <dbReference type="Proteomes" id="UP000694406"/>
    </source>
</evidence>
<evidence type="ECO:0000313" key="1">
    <source>
        <dbReference type="Ensembl" id="ENSLLTP00000002435.1"/>
    </source>
</evidence>
<accession>A0A8C5RF40</accession>
<protein>
    <submittedName>
        <fullName evidence="1">Uncharacterized protein</fullName>
    </submittedName>
</protein>
<sequence>KDYRAGMGFNQMLLPLYKLSCFLSPQELETQYSPSRWSPRLDKDVVIEAHTKAVTEGMGYPRARKMG</sequence>
<dbReference type="Ensembl" id="ENSLLTT00000002537.1">
    <property type="protein sequence ID" value="ENSLLTP00000002435.1"/>
    <property type="gene ID" value="ENSLLTG00000001872.1"/>
</dbReference>
<reference evidence="1" key="1">
    <citation type="submission" date="2025-08" db="UniProtKB">
        <authorList>
            <consortium name="Ensembl"/>
        </authorList>
    </citation>
    <scope>IDENTIFICATION</scope>
</reference>
<keyword evidence="2" id="KW-1185">Reference proteome</keyword>
<dbReference type="Proteomes" id="UP000694406">
    <property type="component" value="Unplaced"/>
</dbReference>
<reference evidence="1" key="2">
    <citation type="submission" date="2025-09" db="UniProtKB">
        <authorList>
            <consortium name="Ensembl"/>
        </authorList>
    </citation>
    <scope>IDENTIFICATION</scope>
</reference>